<name>A0ACB7J0K8_PLECO</name>
<accession>A0ACB7J0K8</accession>
<proteinExistence type="predicted"/>
<dbReference type="Proteomes" id="UP000824881">
    <property type="component" value="Unassembled WGS sequence"/>
</dbReference>
<reference evidence="1 2" key="1">
    <citation type="journal article" date="2021" name="Appl. Environ. Microbiol.">
        <title>Genetic linkage and physical mapping for an oyster mushroom Pleurotus cornucopiae and QTL analysis for the trait cap color.</title>
        <authorList>
            <person name="Zhang Y."/>
            <person name="Gao W."/>
            <person name="Sonnenberg A."/>
            <person name="Chen Q."/>
            <person name="Zhang J."/>
            <person name="Huang C."/>
        </authorList>
    </citation>
    <scope>NUCLEOTIDE SEQUENCE [LARGE SCALE GENOMIC DNA]</scope>
    <source>
        <strain evidence="1">CCMSSC00406</strain>
    </source>
</reference>
<organism evidence="1 2">
    <name type="scientific">Pleurotus cornucopiae</name>
    <name type="common">Cornucopia mushroom</name>
    <dbReference type="NCBI Taxonomy" id="5321"/>
    <lineage>
        <taxon>Eukaryota</taxon>
        <taxon>Fungi</taxon>
        <taxon>Dikarya</taxon>
        <taxon>Basidiomycota</taxon>
        <taxon>Agaricomycotina</taxon>
        <taxon>Agaricomycetes</taxon>
        <taxon>Agaricomycetidae</taxon>
        <taxon>Agaricales</taxon>
        <taxon>Pleurotineae</taxon>
        <taxon>Pleurotaceae</taxon>
        <taxon>Pleurotus</taxon>
    </lineage>
</organism>
<dbReference type="EMBL" id="WQMT02000004">
    <property type="protein sequence ID" value="KAG9224069.1"/>
    <property type="molecule type" value="Genomic_DNA"/>
</dbReference>
<comment type="caution">
    <text evidence="1">The sequence shown here is derived from an EMBL/GenBank/DDBJ whole genome shotgun (WGS) entry which is preliminary data.</text>
</comment>
<gene>
    <name evidence="1" type="ORF">CCMSSC00406_0010202</name>
</gene>
<evidence type="ECO:0000313" key="1">
    <source>
        <dbReference type="EMBL" id="KAG9224069.1"/>
    </source>
</evidence>
<keyword evidence="2" id="KW-1185">Reference proteome</keyword>
<protein>
    <submittedName>
        <fullName evidence="1">Uncharacterized protein</fullName>
    </submittedName>
</protein>
<sequence length="687" mass="74569">MPSLTDVPVEVLIDNLLPQISLVDLLSLTCSNKFFAIVCSDETFWKRKLERDFNFSPTATARKNGFKILYKGLRRPYLFVWGASKDGRLGRTEAHQTPGAPYPEELRIPNVRIVSLVAGGMSFHALDSEGNVYVWGTMDGTTFALNRDGYSEPGKMSSTPLRLQMPAPTRNISCGRLHSATIDANQHVWTFLSFGTPFRLSSPLLDNDSPETSPLQVECGWNLTSVLTKSGDVLVWWPFGGPMKTIIDQKDDEIHSNGNIVAPAVDGTILCAPWELSFNPTRLPRLPQLPDLSEESNESPPKLIQIAALDSQIIGLTDQGHVVKFSSLVDEQVTGEWKYVSLQPAEPRTLAETFQLPNFSEVDQVRSHTVFADDGNNRLNAPSSVKITHISANYQRFFAYSTGSSSLVLMGCLNTGPSEQPEIIPALQYKSIISVVVGDYHYGALTSTGKLLTWGAYSSGALGLGDPLELPAGAPGGFLNERLRLHALERGWGQPPDVEVPSEVRFDHKLSHPKDRFCFAVTAAGWHMGALVIDLEVSIIDLSNFISDLPITCKPAFLLLKASEDDDTVADPLTRPEHRNEPPSHARFPVPLPRPPYHTSGPGQLPIMPLAPGYDASSSVFRVGFPGRGGTPANSQQGPSTSTLHPQAEPPVPGVSFPSLGRGVRIGFAGRGLGRGTSGRGQGGVGQ</sequence>
<evidence type="ECO:0000313" key="2">
    <source>
        <dbReference type="Proteomes" id="UP000824881"/>
    </source>
</evidence>